<reference evidence="9 10" key="1">
    <citation type="journal article" date="2022" name="Mar. Drugs">
        <title>Bioassay-Guided Fractionation Leads to the Detection of Cholic Acid Generated by the Rare Thalassomonas sp.</title>
        <authorList>
            <person name="Pheiffer F."/>
            <person name="Schneider Y.K."/>
            <person name="Hansen E.H."/>
            <person name="Andersen J.H."/>
            <person name="Isaksson J."/>
            <person name="Busche T."/>
            <person name="R C."/>
            <person name="Kalinowski J."/>
            <person name="Zyl L.V."/>
            <person name="Trindade M."/>
        </authorList>
    </citation>
    <scope>NUCLEOTIDE SEQUENCE [LARGE SCALE GENOMIC DNA]</scope>
    <source>
        <strain evidence="9 10">A5K-61T</strain>
    </source>
</reference>
<keyword evidence="3" id="KW-0997">Cell inner membrane</keyword>
<evidence type="ECO:0000313" key="9">
    <source>
        <dbReference type="EMBL" id="WDE12061.1"/>
    </source>
</evidence>
<feature type="domain" description="Mce/MlaD" evidence="8">
    <location>
        <begin position="163"/>
        <end position="232"/>
    </location>
</feature>
<evidence type="ECO:0000313" key="10">
    <source>
        <dbReference type="Proteomes" id="UP001215231"/>
    </source>
</evidence>
<sequence length="1013" mass="110647">MTTEQQEQESGFEVKERERISAVWLVPLIALVFGAWLLFKAISERGVFITVQFDSAMGIVAGKTEVRYKGLTAGLVTGIDVSEDLQSVIVEIEMINKSARSLTDKALFWYVTADVSVQRVSGLDTLFSGSYINFQPDIKEEGKEQRHFIGLDRPPAQNLAVPGLHIRLQTDSLGSLARDSSVTFRQIKVGHITGFNYDDSSQLINVNAFIEPEYAHLVKQNSRFWNASGIEASASLSSGVKLRTQSLASIISGGVAFDDPAHGEVLSAAGNGDEFPLYASFQSAELAHEIELILNWDSGIDVGAAIMYQGINLGVVDAVNDIDTEQRKITARAKVDPRVIPYLRAQSAFYVVSPEVDFKGVTNIQTLLLGPHIGIRPSTEGEPRSSFAVYNRKPAYNYSEPGLHLVLSATNVASIHAGTGIFYKKNHVGSVQGVEALGPDEFLVHIFIQPEYQHYVAADSRFWNASGMKISGGLQKFEVKAHSLQTMLAGGITFDKGLGQEKQQVKNGDLFALFANDEIAKQRVLFELSTAPVKGLKVQTRIMYRGQQIGSVHAINSQQQGIIVEAGILPEFEFVLRQHSQFWLARPRLSLSGMTDTDALFGGAYISLNPGQGQQQRSFTLLDNPPAKHISNPGLQLSLTAQNAQVAMPGSQVSYLGITVGQVDNVALSEDEKSVNINLSIDEAYRHLIRADSRFYNASGITVSGNLGNFIVKTESVDSLLTGGISFYNPQSQVTDLPVAEGDHFTLYHNIEHARSAGSTIVLHFDDVSALKANMKIKYHEQQVGLTERVIFDKNGYGAKVVAFLNDEAAKFTRAGSKFWLSKPELGLVGTRHLDAILEGGFISVLPGDINNAVKNEFIAEQMPPVIKALPYGLNVELSARRLGSVRVGDPVLYRQVKVGKVIGVDLAASGDKVSIFINIPQRYAPLVTAQSKFWNASGITMEGGVFSGVDIRSESLETLLAGGIAFATPEPGHKAEAQQVGARNIGIFTLYDKVRDEWLEWQPTLFLRELSE</sequence>
<evidence type="ECO:0000256" key="7">
    <source>
        <dbReference type="SAM" id="Phobius"/>
    </source>
</evidence>
<gene>
    <name evidence="9" type="ORF">H3N35_00795</name>
</gene>
<keyword evidence="6 7" id="KW-0472">Membrane</keyword>
<proteinExistence type="predicted"/>
<dbReference type="InterPro" id="IPR051800">
    <property type="entry name" value="PqiA-PqiB_transport"/>
</dbReference>
<organism evidence="9 10">
    <name type="scientific">Thalassomonas haliotis</name>
    <dbReference type="NCBI Taxonomy" id="485448"/>
    <lineage>
        <taxon>Bacteria</taxon>
        <taxon>Pseudomonadati</taxon>
        <taxon>Pseudomonadota</taxon>
        <taxon>Gammaproteobacteria</taxon>
        <taxon>Alteromonadales</taxon>
        <taxon>Colwelliaceae</taxon>
        <taxon>Thalassomonas</taxon>
    </lineage>
</organism>
<evidence type="ECO:0000256" key="6">
    <source>
        <dbReference type="ARBA" id="ARBA00023136"/>
    </source>
</evidence>
<keyword evidence="2" id="KW-1003">Cell membrane</keyword>
<dbReference type="PANTHER" id="PTHR30462:SF0">
    <property type="entry name" value="INTERMEMBRANE TRANSPORT PROTEIN YEBT"/>
    <property type="match status" value="1"/>
</dbReference>
<evidence type="ECO:0000256" key="5">
    <source>
        <dbReference type="ARBA" id="ARBA00022989"/>
    </source>
</evidence>
<feature type="domain" description="Mce/MlaD" evidence="8">
    <location>
        <begin position="46"/>
        <end position="136"/>
    </location>
</feature>
<dbReference type="InterPro" id="IPR003399">
    <property type="entry name" value="Mce/MlaD"/>
</dbReference>
<dbReference type="PANTHER" id="PTHR30462">
    <property type="entry name" value="INTERMEMBRANE TRANSPORT PROTEIN PQIB-RELATED"/>
    <property type="match status" value="1"/>
</dbReference>
<dbReference type="EMBL" id="CP059693">
    <property type="protein sequence ID" value="WDE12061.1"/>
    <property type="molecule type" value="Genomic_DNA"/>
</dbReference>
<keyword evidence="10" id="KW-1185">Reference proteome</keyword>
<dbReference type="RefSeq" id="WP_274052318.1">
    <property type="nucleotide sequence ID" value="NZ_CP059693.1"/>
</dbReference>
<dbReference type="Pfam" id="PF02470">
    <property type="entry name" value="MlaD"/>
    <property type="match status" value="6"/>
</dbReference>
<evidence type="ECO:0000256" key="3">
    <source>
        <dbReference type="ARBA" id="ARBA00022519"/>
    </source>
</evidence>
<feature type="domain" description="Mce/MlaD" evidence="8">
    <location>
        <begin position="758"/>
        <end position="832"/>
    </location>
</feature>
<feature type="transmembrane region" description="Helical" evidence="7">
    <location>
        <begin position="21"/>
        <end position="39"/>
    </location>
</feature>
<evidence type="ECO:0000259" key="8">
    <source>
        <dbReference type="Pfam" id="PF02470"/>
    </source>
</evidence>
<keyword evidence="4 7" id="KW-0812">Transmembrane</keyword>
<keyword evidence="5 7" id="KW-1133">Transmembrane helix</keyword>
<evidence type="ECO:0000256" key="1">
    <source>
        <dbReference type="ARBA" id="ARBA00004533"/>
    </source>
</evidence>
<comment type="subcellular location">
    <subcellularLocation>
        <location evidence="1">Cell inner membrane</location>
    </subcellularLocation>
</comment>
<dbReference type="Proteomes" id="UP001215231">
    <property type="component" value="Chromosome"/>
</dbReference>
<evidence type="ECO:0000256" key="2">
    <source>
        <dbReference type="ARBA" id="ARBA00022475"/>
    </source>
</evidence>
<feature type="domain" description="Mce/MlaD" evidence="8">
    <location>
        <begin position="636"/>
        <end position="695"/>
    </location>
</feature>
<evidence type="ECO:0000256" key="4">
    <source>
        <dbReference type="ARBA" id="ARBA00022692"/>
    </source>
</evidence>
<feature type="domain" description="Mce/MlaD" evidence="8">
    <location>
        <begin position="527"/>
        <end position="611"/>
    </location>
</feature>
<feature type="domain" description="Mce/MlaD" evidence="8">
    <location>
        <begin position="875"/>
        <end position="933"/>
    </location>
</feature>
<name>A0ABY7VER6_9GAMM</name>
<accession>A0ABY7VER6</accession>
<protein>
    <submittedName>
        <fullName evidence="9">MCE family protein</fullName>
    </submittedName>
</protein>